<name>A0A383BMQ8_9ZZZZ</name>
<dbReference type="InterPro" id="IPR006311">
    <property type="entry name" value="TAT_signal"/>
</dbReference>
<feature type="transmembrane region" description="Helical" evidence="1">
    <location>
        <begin position="15"/>
        <end position="39"/>
    </location>
</feature>
<keyword evidence="1" id="KW-0472">Membrane</keyword>
<protein>
    <submittedName>
        <fullName evidence="2">Uncharacterized protein</fullName>
    </submittedName>
</protein>
<evidence type="ECO:0000256" key="1">
    <source>
        <dbReference type="SAM" id="Phobius"/>
    </source>
</evidence>
<keyword evidence="1" id="KW-0812">Transmembrane</keyword>
<feature type="non-terminal residue" evidence="2">
    <location>
        <position position="61"/>
    </location>
</feature>
<dbReference type="EMBL" id="UINC01201367">
    <property type="protein sequence ID" value="SVE20678.1"/>
    <property type="molecule type" value="Genomic_DNA"/>
</dbReference>
<accession>A0A383BMQ8</accession>
<dbReference type="NCBIfam" id="TIGR01409">
    <property type="entry name" value="TAT_signal_seq"/>
    <property type="match status" value="1"/>
</dbReference>
<keyword evidence="1" id="KW-1133">Transmembrane helix</keyword>
<organism evidence="2">
    <name type="scientific">marine metagenome</name>
    <dbReference type="NCBI Taxonomy" id="408172"/>
    <lineage>
        <taxon>unclassified sequences</taxon>
        <taxon>metagenomes</taxon>
        <taxon>ecological metagenomes</taxon>
    </lineage>
</organism>
<dbReference type="AlphaFoldDB" id="A0A383BMQ8"/>
<sequence length="61" mass="6623">MPESKKTHDDDRRQFIKGATCVIGGAIGLVPTLAAVRLAMDPIGRERKGESGFIRLANLDE</sequence>
<evidence type="ECO:0000313" key="2">
    <source>
        <dbReference type="EMBL" id="SVE20678.1"/>
    </source>
</evidence>
<proteinExistence type="predicted"/>
<dbReference type="InterPro" id="IPR019546">
    <property type="entry name" value="TAT_signal_bac_arc"/>
</dbReference>
<reference evidence="2" key="1">
    <citation type="submission" date="2018-05" db="EMBL/GenBank/DDBJ databases">
        <authorList>
            <person name="Lanie J.A."/>
            <person name="Ng W.-L."/>
            <person name="Kazmierczak K.M."/>
            <person name="Andrzejewski T.M."/>
            <person name="Davidsen T.M."/>
            <person name="Wayne K.J."/>
            <person name="Tettelin H."/>
            <person name="Glass J.I."/>
            <person name="Rusch D."/>
            <person name="Podicherti R."/>
            <person name="Tsui H.-C.T."/>
            <person name="Winkler M.E."/>
        </authorList>
    </citation>
    <scope>NUCLEOTIDE SEQUENCE</scope>
</reference>
<gene>
    <name evidence="2" type="ORF">METZ01_LOCUS473532</name>
</gene>
<dbReference type="PROSITE" id="PS51318">
    <property type="entry name" value="TAT"/>
    <property type="match status" value="1"/>
</dbReference>